<evidence type="ECO:0000313" key="1">
    <source>
        <dbReference type="EMBL" id="VAX00663.1"/>
    </source>
</evidence>
<sequence>MLAKSSQLLFQRKMDQLATELSNLNNDDAGLVIEQHYGVTMVVAMLSWIYGLFEGI</sequence>
<organism evidence="1">
    <name type="scientific">hydrothermal vent metagenome</name>
    <dbReference type="NCBI Taxonomy" id="652676"/>
    <lineage>
        <taxon>unclassified sequences</taxon>
        <taxon>metagenomes</taxon>
        <taxon>ecological metagenomes</taxon>
    </lineage>
</organism>
<protein>
    <submittedName>
        <fullName evidence="1">Uncharacterized protein</fullName>
    </submittedName>
</protein>
<accession>A0A3B1AL07</accession>
<proteinExistence type="predicted"/>
<dbReference type="EMBL" id="UOFS01000045">
    <property type="protein sequence ID" value="VAX00663.1"/>
    <property type="molecule type" value="Genomic_DNA"/>
</dbReference>
<reference evidence="1" key="1">
    <citation type="submission" date="2018-06" db="EMBL/GenBank/DDBJ databases">
        <authorList>
            <person name="Zhirakovskaya E."/>
        </authorList>
    </citation>
    <scope>NUCLEOTIDE SEQUENCE</scope>
</reference>
<gene>
    <name evidence="1" type="ORF">MNBD_GAMMA22-2827</name>
</gene>
<dbReference type="AlphaFoldDB" id="A0A3B1AL07"/>
<name>A0A3B1AL07_9ZZZZ</name>